<dbReference type="Gene3D" id="3.30.70.2760">
    <property type="match status" value="1"/>
</dbReference>
<dbReference type="CDD" id="cd00077">
    <property type="entry name" value="HDc"/>
    <property type="match status" value="1"/>
</dbReference>
<protein>
    <recommendedName>
        <fullName evidence="1">HD/PDEase domain-containing protein</fullName>
    </recommendedName>
</protein>
<dbReference type="GO" id="GO:0005634">
    <property type="term" value="C:nucleus"/>
    <property type="evidence" value="ECO:0007669"/>
    <property type="project" value="TreeGrafter"/>
</dbReference>
<evidence type="ECO:0000259" key="1">
    <source>
        <dbReference type="SMART" id="SM00471"/>
    </source>
</evidence>
<dbReference type="GO" id="GO:0008832">
    <property type="term" value="F:dGTPase activity"/>
    <property type="evidence" value="ECO:0007669"/>
    <property type="project" value="TreeGrafter"/>
</dbReference>
<dbReference type="PANTHER" id="PTHR11373">
    <property type="entry name" value="DEOXYNUCLEOSIDE TRIPHOSPHATE TRIPHOSPHOHYDROLASE"/>
    <property type="match status" value="1"/>
</dbReference>
<feature type="domain" description="HD/PDEase" evidence="1">
    <location>
        <begin position="65"/>
        <end position="241"/>
    </location>
</feature>
<name>A0A6C0EAD6_9ZZZZ</name>
<dbReference type="SMART" id="SM00471">
    <property type="entry name" value="HDc"/>
    <property type="match status" value="1"/>
</dbReference>
<dbReference type="InterPro" id="IPR003607">
    <property type="entry name" value="HD/PDEase_dom"/>
</dbReference>
<evidence type="ECO:0000313" key="2">
    <source>
        <dbReference type="EMBL" id="QHT25581.1"/>
    </source>
</evidence>
<sequence length="498" mass="57928">MDYPELPPTIKNEVTICRPIKTMHDSIHGIIEITEFALRVIDSPEFQRLRYLKQLGTCNFVYQNAIHTRFEHSIGTYHLTKQLLDTLTRNIGSYTDPCEVDKYLNNIDELKKYYKRTYDDKTHTLDIYIVELIKIAGLCHDLGHGPYSHIFDDVFIPNTGKKSSPYASHEMRSGALLERIIKNDNVLSKIITDDEIMFMKNIINPKAKHSGFVYQIVSNNLNGLDVDKYDYLKRDSVVINIPVSFDFSRLIQGVKIVDNIICYPEQAVYDVLNLYNTRHYLHRQVYGHKGVIASQYIISEIMELIDPILNISSSVENLDNFILLSDEYILNSIKFLNNSKLTIVPHKYKVNLEKATQLMINLGDYHKLYPYIGTVISETKSEMTEVDFAKIFNKKSLNKISSNDILLFKNRVGYVSGNKTNPLDNIYVYKTKHLTKDKLRAIKFDKSHITKLMPALHQEHVMMIFYKYKDNTDAVDELRKFVDSELNSFDRPNKRTRH</sequence>
<dbReference type="SUPFAM" id="SSF109604">
    <property type="entry name" value="HD-domain/PDEase-like"/>
    <property type="match status" value="1"/>
</dbReference>
<dbReference type="AlphaFoldDB" id="A0A6C0EAD6"/>
<dbReference type="EMBL" id="MN739773">
    <property type="protein sequence ID" value="QHT25581.1"/>
    <property type="molecule type" value="Genomic_DNA"/>
</dbReference>
<organism evidence="2">
    <name type="scientific">viral metagenome</name>
    <dbReference type="NCBI Taxonomy" id="1070528"/>
    <lineage>
        <taxon>unclassified sequences</taxon>
        <taxon>metagenomes</taxon>
        <taxon>organismal metagenomes</taxon>
    </lineage>
</organism>
<dbReference type="GO" id="GO:0006203">
    <property type="term" value="P:dGTP catabolic process"/>
    <property type="evidence" value="ECO:0007669"/>
    <property type="project" value="TreeGrafter"/>
</dbReference>
<reference evidence="2" key="1">
    <citation type="journal article" date="2020" name="Nature">
        <title>Giant virus diversity and host interactions through global metagenomics.</title>
        <authorList>
            <person name="Schulz F."/>
            <person name="Roux S."/>
            <person name="Paez-Espino D."/>
            <person name="Jungbluth S."/>
            <person name="Walsh D.A."/>
            <person name="Denef V.J."/>
            <person name="McMahon K.D."/>
            <person name="Konstantinidis K.T."/>
            <person name="Eloe-Fadrosh E.A."/>
            <person name="Kyrpides N.C."/>
            <person name="Woyke T."/>
        </authorList>
    </citation>
    <scope>NUCLEOTIDE SEQUENCE</scope>
    <source>
        <strain evidence="2">GVMAG-M-3300023179-27</strain>
    </source>
</reference>
<dbReference type="InterPro" id="IPR050135">
    <property type="entry name" value="dGTPase-like"/>
</dbReference>
<dbReference type="Gene3D" id="1.10.3210.10">
    <property type="entry name" value="Hypothetical protein af1432"/>
    <property type="match status" value="1"/>
</dbReference>
<dbReference type="PANTHER" id="PTHR11373:SF4">
    <property type="entry name" value="DEOXYNUCLEOSIDE TRIPHOSPHATE TRIPHOSPHOHYDROLASE SAMHD1"/>
    <property type="match status" value="1"/>
</dbReference>
<proteinExistence type="predicted"/>
<accession>A0A6C0EAD6</accession>